<dbReference type="RefSeq" id="WP_342158831.1">
    <property type="nucleotide sequence ID" value="NZ_JBCDNA010000001.1"/>
</dbReference>
<evidence type="ECO:0000256" key="6">
    <source>
        <dbReference type="ARBA" id="ARBA00023027"/>
    </source>
</evidence>
<comment type="caution">
    <text evidence="15">The sequence shown here is derived from an EMBL/GenBank/DDBJ whole genome shotgun (WGS) entry which is preliminary data.</text>
</comment>
<evidence type="ECO:0000256" key="1">
    <source>
        <dbReference type="ARBA" id="ARBA00006642"/>
    </source>
</evidence>
<dbReference type="Gene3D" id="3.40.50.720">
    <property type="entry name" value="NAD(P)-binding Rossmann-like Domain"/>
    <property type="match status" value="1"/>
</dbReference>
<evidence type="ECO:0000256" key="5">
    <source>
        <dbReference type="ARBA" id="ARBA00023002"/>
    </source>
</evidence>
<dbReference type="PIRSF" id="PIRSF000161">
    <property type="entry name" value="DHPR"/>
    <property type="match status" value="1"/>
</dbReference>
<evidence type="ECO:0000256" key="7">
    <source>
        <dbReference type="ARBA" id="ARBA00023154"/>
    </source>
</evidence>
<evidence type="ECO:0000259" key="13">
    <source>
        <dbReference type="Pfam" id="PF01113"/>
    </source>
</evidence>
<dbReference type="SUPFAM" id="SSF55347">
    <property type="entry name" value="Glyceraldehyde-3-phosphate dehydrogenase-like, C-terminal domain"/>
    <property type="match status" value="1"/>
</dbReference>
<keyword evidence="6" id="KW-0520">NAD</keyword>
<dbReference type="GO" id="GO:0008839">
    <property type="term" value="F:4-hydroxy-tetrahydrodipicolinate reductase"/>
    <property type="evidence" value="ECO:0007669"/>
    <property type="project" value="UniProtKB-EC"/>
</dbReference>
<protein>
    <recommendedName>
        <fullName evidence="9 12">4-hydroxy-tetrahydrodipicolinate reductase</fullName>
        <ecNumber evidence="9 12">1.17.1.8</ecNumber>
    </recommendedName>
</protein>
<evidence type="ECO:0000313" key="16">
    <source>
        <dbReference type="Proteomes" id="UP001474120"/>
    </source>
</evidence>
<dbReference type="EMBL" id="JBCDNA010000001">
    <property type="protein sequence ID" value="MEL4455080.1"/>
    <property type="molecule type" value="Genomic_DNA"/>
</dbReference>
<feature type="domain" description="Dihydrodipicolinate reductase N-terminal" evidence="13">
    <location>
        <begin position="25"/>
        <end position="99"/>
    </location>
</feature>
<proteinExistence type="inferred from homology"/>
<evidence type="ECO:0000256" key="4">
    <source>
        <dbReference type="ARBA" id="ARBA00022915"/>
    </source>
</evidence>
<dbReference type="Pfam" id="PF05173">
    <property type="entry name" value="DapB_C"/>
    <property type="match status" value="1"/>
</dbReference>
<feature type="domain" description="Dihydrodipicolinate reductase C-terminal" evidence="14">
    <location>
        <begin position="102"/>
        <end position="230"/>
    </location>
</feature>
<keyword evidence="5 15" id="KW-0560">Oxidoreductase</keyword>
<evidence type="ECO:0000256" key="3">
    <source>
        <dbReference type="ARBA" id="ARBA00022857"/>
    </source>
</evidence>
<comment type="similarity">
    <text evidence="1">Belongs to the DapB family.</text>
</comment>
<comment type="pathway">
    <text evidence="8">Amino-acid biosynthesis; L-lysine biosynthesis via DAP pathway; (S)-tetrahydrodipicolinate from L-aspartate: step 4/4.</text>
</comment>
<comment type="catalytic activity">
    <reaction evidence="10">
        <text>(S)-2,3,4,5-tetrahydrodipicolinate + NADP(+) + H2O = (2S,4S)-4-hydroxy-2,3,4,5-tetrahydrodipicolinate + NADPH + H(+)</text>
        <dbReference type="Rhea" id="RHEA:35331"/>
        <dbReference type="ChEBI" id="CHEBI:15377"/>
        <dbReference type="ChEBI" id="CHEBI:15378"/>
        <dbReference type="ChEBI" id="CHEBI:16845"/>
        <dbReference type="ChEBI" id="CHEBI:57783"/>
        <dbReference type="ChEBI" id="CHEBI:58349"/>
        <dbReference type="ChEBI" id="CHEBI:67139"/>
        <dbReference type="EC" id="1.17.1.8"/>
    </reaction>
</comment>
<keyword evidence="3" id="KW-0521">NADP</keyword>
<evidence type="ECO:0000256" key="2">
    <source>
        <dbReference type="ARBA" id="ARBA00022605"/>
    </source>
</evidence>
<sequence length="232" mass="25564">MKIALLGYGRMGKAIEKVALERGHEIVIRKDLEPLEVDLGIADTAIDFSHPTAAFDNIKACIDSGVAVVSGTTGWLERFEEIKGYCEDHKGSFIYSSNFSIGVNVFFNLNAHLAKLMKNIKGYKVAMEETHHIHKLDAPSGTAISLANDVLEQSVKTNWTLDENDTDKLFIKVKREGEVPGTHAVSYTSSIDAIEIKHEAFNRTGFALGAVVAAEWLQNRKGIFNMKDVLGL</sequence>
<dbReference type="Pfam" id="PF01113">
    <property type="entry name" value="DapB_N"/>
    <property type="match status" value="1"/>
</dbReference>
<keyword evidence="4" id="KW-0220">Diaminopimelate biosynthesis</keyword>
<organism evidence="15 16">
    <name type="scientific">Lutimonas vermicola</name>
    <dbReference type="NCBI Taxonomy" id="414288"/>
    <lineage>
        <taxon>Bacteria</taxon>
        <taxon>Pseudomonadati</taxon>
        <taxon>Bacteroidota</taxon>
        <taxon>Flavobacteriia</taxon>
        <taxon>Flavobacteriales</taxon>
        <taxon>Flavobacteriaceae</taxon>
        <taxon>Lutimonas</taxon>
    </lineage>
</organism>
<dbReference type="InterPro" id="IPR023940">
    <property type="entry name" value="DHDPR_bac"/>
</dbReference>
<dbReference type="SUPFAM" id="SSF51735">
    <property type="entry name" value="NAD(P)-binding Rossmann-fold domains"/>
    <property type="match status" value="1"/>
</dbReference>
<evidence type="ECO:0000256" key="11">
    <source>
        <dbReference type="ARBA" id="ARBA00049396"/>
    </source>
</evidence>
<name>A0ABU9L238_9FLAO</name>
<accession>A0ABU9L238</accession>
<dbReference type="EC" id="1.17.1.8" evidence="9 12"/>
<comment type="catalytic activity">
    <reaction evidence="11">
        <text>(S)-2,3,4,5-tetrahydrodipicolinate + NAD(+) + H2O = (2S,4S)-4-hydroxy-2,3,4,5-tetrahydrodipicolinate + NADH + H(+)</text>
        <dbReference type="Rhea" id="RHEA:35323"/>
        <dbReference type="ChEBI" id="CHEBI:15377"/>
        <dbReference type="ChEBI" id="CHEBI:15378"/>
        <dbReference type="ChEBI" id="CHEBI:16845"/>
        <dbReference type="ChEBI" id="CHEBI:57540"/>
        <dbReference type="ChEBI" id="CHEBI:57945"/>
        <dbReference type="ChEBI" id="CHEBI:67139"/>
        <dbReference type="EC" id="1.17.1.8"/>
    </reaction>
</comment>
<dbReference type="PANTHER" id="PTHR20836:SF0">
    <property type="entry name" value="4-HYDROXY-TETRAHYDRODIPICOLINATE REDUCTASE 1, CHLOROPLASTIC-RELATED"/>
    <property type="match status" value="1"/>
</dbReference>
<gene>
    <name evidence="15" type="primary">dapB</name>
    <name evidence="15" type="ORF">AABB81_04185</name>
</gene>
<evidence type="ECO:0000259" key="14">
    <source>
        <dbReference type="Pfam" id="PF05173"/>
    </source>
</evidence>
<dbReference type="InterPro" id="IPR000846">
    <property type="entry name" value="DapB_N"/>
</dbReference>
<dbReference type="Proteomes" id="UP001474120">
    <property type="component" value="Unassembled WGS sequence"/>
</dbReference>
<dbReference type="NCBIfam" id="TIGR00036">
    <property type="entry name" value="dapB"/>
    <property type="match status" value="1"/>
</dbReference>
<dbReference type="CDD" id="cd02274">
    <property type="entry name" value="DHDPR_N"/>
    <property type="match status" value="1"/>
</dbReference>
<dbReference type="PANTHER" id="PTHR20836">
    <property type="entry name" value="DIHYDRODIPICOLINATE REDUCTASE"/>
    <property type="match status" value="1"/>
</dbReference>
<keyword evidence="16" id="KW-1185">Reference proteome</keyword>
<evidence type="ECO:0000256" key="12">
    <source>
        <dbReference type="NCBIfam" id="TIGR00036"/>
    </source>
</evidence>
<evidence type="ECO:0000256" key="8">
    <source>
        <dbReference type="ARBA" id="ARBA00037922"/>
    </source>
</evidence>
<dbReference type="InterPro" id="IPR022663">
    <property type="entry name" value="DapB_C"/>
</dbReference>
<reference evidence="15 16" key="1">
    <citation type="submission" date="2024-04" db="EMBL/GenBank/DDBJ databases">
        <title>whole genome sequencing of Lutimonas vermicola strain IMCC1616.</title>
        <authorList>
            <person name="Bae S.S."/>
        </authorList>
    </citation>
    <scope>NUCLEOTIDE SEQUENCE [LARGE SCALE GENOMIC DNA]</scope>
    <source>
        <strain evidence="15 16">IMCC1616</strain>
    </source>
</reference>
<evidence type="ECO:0000256" key="10">
    <source>
        <dbReference type="ARBA" id="ARBA00049080"/>
    </source>
</evidence>
<dbReference type="InterPro" id="IPR036291">
    <property type="entry name" value="NAD(P)-bd_dom_sf"/>
</dbReference>
<evidence type="ECO:0000313" key="15">
    <source>
        <dbReference type="EMBL" id="MEL4455080.1"/>
    </source>
</evidence>
<keyword evidence="7" id="KW-0457">Lysine biosynthesis</keyword>
<dbReference type="Gene3D" id="3.30.360.10">
    <property type="entry name" value="Dihydrodipicolinate Reductase, domain 2"/>
    <property type="match status" value="1"/>
</dbReference>
<keyword evidence="2" id="KW-0028">Amino-acid biosynthesis</keyword>
<evidence type="ECO:0000256" key="9">
    <source>
        <dbReference type="ARBA" id="ARBA00038983"/>
    </source>
</evidence>